<name>A0A9P7FQ63_9AGAR</name>
<protein>
    <submittedName>
        <fullName evidence="1">Uncharacterized protein</fullName>
    </submittedName>
</protein>
<dbReference type="Gene3D" id="2.80.10.50">
    <property type="match status" value="1"/>
</dbReference>
<reference evidence="1" key="1">
    <citation type="submission" date="2021-02" db="EMBL/GenBank/DDBJ databases">
        <authorList>
            <person name="Nieuwenhuis M."/>
            <person name="Van De Peppel L.J.J."/>
        </authorList>
    </citation>
    <scope>NUCLEOTIDE SEQUENCE</scope>
    <source>
        <strain evidence="1">D49</strain>
    </source>
</reference>
<proteinExistence type="predicted"/>
<evidence type="ECO:0000313" key="1">
    <source>
        <dbReference type="EMBL" id="KAG5634851.1"/>
    </source>
</evidence>
<dbReference type="AlphaFoldDB" id="A0A9P7FQ63"/>
<keyword evidence="2" id="KW-1185">Reference proteome</keyword>
<dbReference type="InterPro" id="IPR031755">
    <property type="entry name" value="Inhibitor_I66"/>
</dbReference>
<reference evidence="1" key="2">
    <citation type="submission" date="2021-10" db="EMBL/GenBank/DDBJ databases">
        <title>Phylogenomics reveals ancestral predisposition of the termite-cultivated fungus Termitomyces towards a domesticated lifestyle.</title>
        <authorList>
            <person name="Auxier B."/>
            <person name="Grum-Grzhimaylo A."/>
            <person name="Cardenas M.E."/>
            <person name="Lodge J.D."/>
            <person name="Laessoe T."/>
            <person name="Pedersen O."/>
            <person name="Smith M.E."/>
            <person name="Kuyper T.W."/>
            <person name="Franco-Molano E.A."/>
            <person name="Baroni T.J."/>
            <person name="Aanen D.K."/>
        </authorList>
    </citation>
    <scope>NUCLEOTIDE SEQUENCE</scope>
    <source>
        <strain evidence="1">D49</strain>
    </source>
</reference>
<dbReference type="Pfam" id="PF16850">
    <property type="entry name" value="Inhibitor_I66"/>
    <property type="match status" value="1"/>
</dbReference>
<gene>
    <name evidence="1" type="ORF">H0H81_000515</name>
</gene>
<dbReference type="OrthoDB" id="3439489at2759"/>
<dbReference type="EMBL" id="JABCKI010006251">
    <property type="protein sequence ID" value="KAG5634851.1"/>
    <property type="molecule type" value="Genomic_DNA"/>
</dbReference>
<dbReference type="Proteomes" id="UP000717328">
    <property type="component" value="Unassembled WGS sequence"/>
</dbReference>
<dbReference type="CDD" id="cd23428">
    <property type="entry name" value="beta-trefoil_Ricin_SPI"/>
    <property type="match status" value="1"/>
</dbReference>
<evidence type="ECO:0000313" key="2">
    <source>
        <dbReference type="Proteomes" id="UP000717328"/>
    </source>
</evidence>
<organism evidence="1 2">
    <name type="scientific">Sphagnurus paluster</name>
    <dbReference type="NCBI Taxonomy" id="117069"/>
    <lineage>
        <taxon>Eukaryota</taxon>
        <taxon>Fungi</taxon>
        <taxon>Dikarya</taxon>
        <taxon>Basidiomycota</taxon>
        <taxon>Agaricomycotina</taxon>
        <taxon>Agaricomycetes</taxon>
        <taxon>Agaricomycetidae</taxon>
        <taxon>Agaricales</taxon>
        <taxon>Tricholomatineae</taxon>
        <taxon>Lyophyllaceae</taxon>
        <taxon>Sphagnurus</taxon>
    </lineage>
</organism>
<comment type="caution">
    <text evidence="1">The sequence shown here is derived from an EMBL/GenBank/DDBJ whole genome shotgun (WGS) entry which is preliminary data.</text>
</comment>
<dbReference type="GO" id="GO:0004867">
    <property type="term" value="F:serine-type endopeptidase inhibitor activity"/>
    <property type="evidence" value="ECO:0007669"/>
    <property type="project" value="InterPro"/>
</dbReference>
<accession>A0A9P7FQ63</accession>
<sequence length="147" mass="16662">MSILKPGKYYIINKHSGTKVGLSPVDPGFSRYAILSAPKDIHGPQLRAVTWNIEHVGGHLYKLVVEGRVAASENGQVFGREGSDQHWTIIMRERMDGYTIEETHQLGVGWILDDGEKQVMSRRLIVHPSFPPVFPPTEIWEFEQIKN</sequence>